<proteinExistence type="predicted"/>
<feature type="non-terminal residue" evidence="1">
    <location>
        <position position="1"/>
    </location>
</feature>
<dbReference type="Proteomes" id="UP001301132">
    <property type="component" value="Unassembled WGS sequence"/>
</dbReference>
<gene>
    <name evidence="1" type="ORF">O3S69_04825</name>
</gene>
<name>A0ABT4NZ05_9ACTN</name>
<dbReference type="EMBL" id="JAPWHU010000030">
    <property type="protein sequence ID" value="MCZ4633376.1"/>
    <property type="molecule type" value="Genomic_DNA"/>
</dbReference>
<sequence>RLHAAAAGVPRAARQDPDAVVEHVLRTVLPDGKAEADSEEDVVLLAVRFE</sequence>
<reference evidence="1 2" key="1">
    <citation type="submission" date="2022-12" db="EMBL/GenBank/DDBJ databases">
        <authorList>
            <person name="Abashina T."/>
            <person name="Solyanikova I."/>
            <person name="Delegan Y."/>
        </authorList>
    </citation>
    <scope>NUCLEOTIDE SEQUENCE [LARGE SCALE GENOMIC DNA]</scope>
    <source>
        <strain evidence="1 2">IPS92ro</strain>
    </source>
</reference>
<protein>
    <submittedName>
        <fullName evidence="1">Phosphatase</fullName>
    </submittedName>
</protein>
<keyword evidence="2" id="KW-1185">Reference proteome</keyword>
<organism evidence="1 2">
    <name type="scientific">Streptomyces rubrogriseus</name>
    <dbReference type="NCBI Taxonomy" id="194673"/>
    <lineage>
        <taxon>Bacteria</taxon>
        <taxon>Bacillati</taxon>
        <taxon>Actinomycetota</taxon>
        <taxon>Actinomycetes</taxon>
        <taxon>Kitasatosporales</taxon>
        <taxon>Streptomycetaceae</taxon>
        <taxon>Streptomyces</taxon>
        <taxon>Streptomyces violaceoruber group</taxon>
    </lineage>
</organism>
<evidence type="ECO:0000313" key="1">
    <source>
        <dbReference type="EMBL" id="MCZ4633376.1"/>
    </source>
</evidence>
<comment type="caution">
    <text evidence="1">The sequence shown here is derived from an EMBL/GenBank/DDBJ whole genome shotgun (WGS) entry which is preliminary data.</text>
</comment>
<accession>A0ABT4NZ05</accession>
<evidence type="ECO:0000313" key="2">
    <source>
        <dbReference type="Proteomes" id="UP001301132"/>
    </source>
</evidence>